<proteinExistence type="predicted"/>
<dbReference type="RefSeq" id="WP_002768635.1">
    <property type="nucleotide sequence ID" value="NZ_HE972990.1"/>
</dbReference>
<evidence type="ECO:0000313" key="3">
    <source>
        <dbReference type="Proteomes" id="UP000003480"/>
    </source>
</evidence>
<dbReference type="HOGENOM" id="CLU_703596_0_0_3"/>
<keyword evidence="1" id="KW-0812">Transmembrane</keyword>
<sequence length="392" mass="42203">MRFYLEYINHLGRLQKKSAHRPLPAGFTITEVLLAGLMMLIAVLVSGNGVINLLRSNYRANADSEIQNNLNRTLEFVSDEVRRASRIANSEEQITSEKVPKGAQAVLAFQIPDPGNPGQPLPDQIVYYTTGSVDSLTGPRVLWRFGPNLNANGNYITPEDINTWIRSPVTDMLAAPANNPNCPGNFNRIPALGNVDDFYTCVRIVGNQVILNANAQVKMTTNEAVNYSVSTRVFPRAIWGLFLLTKPFNVGGDGGTVQKTLPVLTVPAAVTAKVIKGTEPCTFTLGADPFSKSACGVIAEPDKDWDKAAKKGSEGALDSPVLAKAGDGIVVHVNGLLNANQLKGQTVDVYTSDSSSLPPGIDSLANNQILFVLTRTTPPDSYSILVTIEPTK</sequence>
<keyword evidence="1" id="KW-0472">Membrane</keyword>
<keyword evidence="1" id="KW-1133">Transmembrane helix</keyword>
<dbReference type="Proteomes" id="UP000003480">
    <property type="component" value="Unassembled WGS sequence"/>
</dbReference>
<feature type="transmembrane region" description="Helical" evidence="1">
    <location>
        <begin position="32"/>
        <end position="54"/>
    </location>
</feature>
<name>I4G4S1_MICAE</name>
<comment type="caution">
    <text evidence="2">The sequence shown here is derived from an EMBL/GenBank/DDBJ whole genome shotgun (WGS) entry which is preliminary data.</text>
</comment>
<organism evidence="2 3">
    <name type="scientific">Microcystis aeruginosa PCC 9443</name>
    <dbReference type="NCBI Taxonomy" id="1160281"/>
    <lineage>
        <taxon>Bacteria</taxon>
        <taxon>Bacillati</taxon>
        <taxon>Cyanobacteriota</taxon>
        <taxon>Cyanophyceae</taxon>
        <taxon>Oscillatoriophycideae</taxon>
        <taxon>Chroococcales</taxon>
        <taxon>Microcystaceae</taxon>
        <taxon>Microcystis</taxon>
    </lineage>
</organism>
<evidence type="ECO:0008006" key="4">
    <source>
        <dbReference type="Google" id="ProtNLM"/>
    </source>
</evidence>
<evidence type="ECO:0000256" key="1">
    <source>
        <dbReference type="SAM" id="Phobius"/>
    </source>
</evidence>
<accession>I4G4S1</accession>
<evidence type="ECO:0000313" key="2">
    <source>
        <dbReference type="EMBL" id="CCI02932.1"/>
    </source>
</evidence>
<dbReference type="AlphaFoldDB" id="I4G4S1"/>
<reference evidence="2 3" key="1">
    <citation type="submission" date="2012-04" db="EMBL/GenBank/DDBJ databases">
        <authorList>
            <person name="Genoscope - CEA"/>
        </authorList>
    </citation>
    <scope>NUCLEOTIDE SEQUENCE [LARGE SCALE GENOMIC DNA]</scope>
    <source>
        <strain evidence="2 3">9443</strain>
    </source>
</reference>
<gene>
    <name evidence="2" type="ORF">MICAC_3950011</name>
</gene>
<protein>
    <recommendedName>
        <fullName evidence="4">Prepilin-type N-terminal cleavage/methylation domain-containing protein</fullName>
    </recommendedName>
</protein>
<dbReference type="EMBL" id="CAIJ01000329">
    <property type="protein sequence ID" value="CCI02932.1"/>
    <property type="molecule type" value="Genomic_DNA"/>
</dbReference>